<evidence type="ECO:0000313" key="3">
    <source>
        <dbReference type="Proteomes" id="UP001500893"/>
    </source>
</evidence>
<keyword evidence="3" id="KW-1185">Reference proteome</keyword>
<name>A0ABP6MMQ2_9ACTN</name>
<feature type="region of interest" description="Disordered" evidence="1">
    <location>
        <begin position="1"/>
        <end position="87"/>
    </location>
</feature>
<protein>
    <submittedName>
        <fullName evidence="2">Uncharacterized protein</fullName>
    </submittedName>
</protein>
<gene>
    <name evidence="2" type="ORF">GCM10010521_01500</name>
</gene>
<dbReference type="EMBL" id="BAAAVM010000001">
    <property type="protein sequence ID" value="GAA3117488.1"/>
    <property type="molecule type" value="Genomic_DNA"/>
</dbReference>
<evidence type="ECO:0000256" key="1">
    <source>
        <dbReference type="SAM" id="MobiDB-lite"/>
    </source>
</evidence>
<accession>A0ABP6MMQ2</accession>
<feature type="compositionally biased region" description="Basic and acidic residues" evidence="1">
    <location>
        <begin position="57"/>
        <end position="71"/>
    </location>
</feature>
<sequence>MRERHRGHEAPRPPSRTEANRLRLDPVQESPAGAATHRSPPLPHPHRETGIGVRYSPRPDEGDAGRQHEETEVGTGRSATRDSPTGS</sequence>
<evidence type="ECO:0000313" key="2">
    <source>
        <dbReference type="EMBL" id="GAA3117488.1"/>
    </source>
</evidence>
<comment type="caution">
    <text evidence="2">The sequence shown here is derived from an EMBL/GenBank/DDBJ whole genome shotgun (WGS) entry which is preliminary data.</text>
</comment>
<proteinExistence type="predicted"/>
<reference evidence="3" key="1">
    <citation type="journal article" date="2019" name="Int. J. Syst. Evol. Microbiol.">
        <title>The Global Catalogue of Microorganisms (GCM) 10K type strain sequencing project: providing services to taxonomists for standard genome sequencing and annotation.</title>
        <authorList>
            <consortium name="The Broad Institute Genomics Platform"/>
            <consortium name="The Broad Institute Genome Sequencing Center for Infectious Disease"/>
            <person name="Wu L."/>
            <person name="Ma J."/>
        </authorList>
    </citation>
    <scope>NUCLEOTIDE SEQUENCE [LARGE SCALE GENOMIC DNA]</scope>
    <source>
        <strain evidence="3">JCM 11574</strain>
    </source>
</reference>
<feature type="compositionally biased region" description="Polar residues" evidence="1">
    <location>
        <begin position="77"/>
        <end position="87"/>
    </location>
</feature>
<organism evidence="2 3">
    <name type="scientific">Streptomyces rameus</name>
    <dbReference type="NCBI Taxonomy" id="68261"/>
    <lineage>
        <taxon>Bacteria</taxon>
        <taxon>Bacillati</taxon>
        <taxon>Actinomycetota</taxon>
        <taxon>Actinomycetes</taxon>
        <taxon>Kitasatosporales</taxon>
        <taxon>Streptomycetaceae</taxon>
        <taxon>Streptomyces</taxon>
    </lineage>
</organism>
<dbReference type="Proteomes" id="UP001500893">
    <property type="component" value="Unassembled WGS sequence"/>
</dbReference>
<feature type="compositionally biased region" description="Basic and acidic residues" evidence="1">
    <location>
        <begin position="1"/>
        <end position="11"/>
    </location>
</feature>